<dbReference type="RefSeq" id="WP_089371604.1">
    <property type="nucleotide sequence ID" value="NZ_BMEP01000001.1"/>
</dbReference>
<reference evidence="1 2" key="1">
    <citation type="submission" date="2017-06" db="EMBL/GenBank/DDBJ databases">
        <authorList>
            <person name="Kim H.J."/>
            <person name="Triplett B.A."/>
        </authorList>
    </citation>
    <scope>NUCLEOTIDE SEQUENCE [LARGE SCALE GENOMIC DNA]</scope>
    <source>
        <strain evidence="1 2">DSM 25597</strain>
    </source>
</reference>
<proteinExistence type="predicted"/>
<dbReference type="OrthoDB" id="799693at2"/>
<dbReference type="Proteomes" id="UP000198379">
    <property type="component" value="Unassembled WGS sequence"/>
</dbReference>
<name>A0A238ZKA1_9FLAO</name>
<sequence length="172" mass="20860">MYEYNYIYGVILIDREYENVNKAIDEMSNSEQYNYIHSSMFSKGNNEYPYFYESYIISFSRTFKYLGYDLEDFNELIWNIETLLNRISFESAMLHIGGMYSEQDLFWIKKNNNNNSKQLIKSEIKFYETENWYFGFGKINLSTGMIDNTVVKEKNEYFETEYPNFKYPIEKN</sequence>
<evidence type="ECO:0000313" key="1">
    <source>
        <dbReference type="EMBL" id="SNR83408.1"/>
    </source>
</evidence>
<accession>A0A238ZKA1</accession>
<organism evidence="1 2">
    <name type="scientific">Dokdonia pacifica</name>
    <dbReference type="NCBI Taxonomy" id="1627892"/>
    <lineage>
        <taxon>Bacteria</taxon>
        <taxon>Pseudomonadati</taxon>
        <taxon>Bacteroidota</taxon>
        <taxon>Flavobacteriia</taxon>
        <taxon>Flavobacteriales</taxon>
        <taxon>Flavobacteriaceae</taxon>
        <taxon>Dokdonia</taxon>
    </lineage>
</organism>
<keyword evidence="2" id="KW-1185">Reference proteome</keyword>
<gene>
    <name evidence="1" type="ORF">SAMN06265376_103281</name>
</gene>
<dbReference type="AlphaFoldDB" id="A0A238ZKA1"/>
<evidence type="ECO:0000313" key="2">
    <source>
        <dbReference type="Proteomes" id="UP000198379"/>
    </source>
</evidence>
<dbReference type="EMBL" id="FZNY01000003">
    <property type="protein sequence ID" value="SNR83408.1"/>
    <property type="molecule type" value="Genomic_DNA"/>
</dbReference>
<protein>
    <submittedName>
        <fullName evidence="1">Uncharacterized protein</fullName>
    </submittedName>
</protein>